<accession>A0A1V9EZE3</accession>
<keyword evidence="2" id="KW-0732">Signal</keyword>
<dbReference type="PANTHER" id="PTHR48081">
    <property type="entry name" value="AB HYDROLASE SUPERFAMILY PROTEIN C4A8.06C"/>
    <property type="match status" value="1"/>
</dbReference>
<dbReference type="Proteomes" id="UP000192610">
    <property type="component" value="Unassembled WGS sequence"/>
</dbReference>
<keyword evidence="1 4" id="KW-0378">Hydrolase</keyword>
<feature type="signal peptide" evidence="2">
    <location>
        <begin position="1"/>
        <end position="20"/>
    </location>
</feature>
<dbReference type="PANTHER" id="PTHR48081:SF6">
    <property type="entry name" value="PEPTIDASE S9 PROLYL OLIGOPEPTIDASE CATALYTIC DOMAIN-CONTAINING PROTEIN"/>
    <property type="match status" value="1"/>
</dbReference>
<feature type="chain" id="PRO_5010695109" evidence="2">
    <location>
        <begin position="21"/>
        <end position="305"/>
    </location>
</feature>
<gene>
    <name evidence="4" type="ORF">A4H97_27490</name>
</gene>
<keyword evidence="4" id="KW-0624">Polysaccharide degradation</keyword>
<evidence type="ECO:0000256" key="2">
    <source>
        <dbReference type="SAM" id="SignalP"/>
    </source>
</evidence>
<keyword evidence="5" id="KW-1185">Reference proteome</keyword>
<proteinExistence type="predicted"/>
<dbReference type="InterPro" id="IPR029058">
    <property type="entry name" value="AB_hydrolase_fold"/>
</dbReference>
<dbReference type="Gene3D" id="3.40.50.1820">
    <property type="entry name" value="alpha/beta hydrolase"/>
    <property type="match status" value="1"/>
</dbReference>
<comment type="caution">
    <text evidence="4">The sequence shown here is derived from an EMBL/GenBank/DDBJ whole genome shotgun (WGS) entry which is preliminary data.</text>
</comment>
<dbReference type="Pfam" id="PF20434">
    <property type="entry name" value="BD-FAE"/>
    <property type="match status" value="1"/>
</dbReference>
<dbReference type="InterPro" id="IPR049492">
    <property type="entry name" value="BD-FAE-like_dom"/>
</dbReference>
<evidence type="ECO:0000313" key="4">
    <source>
        <dbReference type="EMBL" id="OQP51324.1"/>
    </source>
</evidence>
<evidence type="ECO:0000313" key="5">
    <source>
        <dbReference type="Proteomes" id="UP000192610"/>
    </source>
</evidence>
<evidence type="ECO:0000259" key="3">
    <source>
        <dbReference type="Pfam" id="PF20434"/>
    </source>
</evidence>
<dbReference type="InterPro" id="IPR050300">
    <property type="entry name" value="GDXG_lipolytic_enzyme"/>
</dbReference>
<protein>
    <submittedName>
        <fullName evidence="4">1,4-beta-xylanase</fullName>
    </submittedName>
</protein>
<reference evidence="5" key="1">
    <citation type="submission" date="2016-04" db="EMBL/GenBank/DDBJ databases">
        <authorList>
            <person name="Chen L."/>
            <person name="Zhuang W."/>
            <person name="Wang G."/>
        </authorList>
    </citation>
    <scope>NUCLEOTIDE SEQUENCE [LARGE SCALE GENOMIC DNA]</scope>
    <source>
        <strain evidence="5">17621</strain>
    </source>
</reference>
<dbReference type="AlphaFoldDB" id="A0A1V9EZE3"/>
<organism evidence="4 5">
    <name type="scientific">Niastella yeongjuensis</name>
    <dbReference type="NCBI Taxonomy" id="354355"/>
    <lineage>
        <taxon>Bacteria</taxon>
        <taxon>Pseudomonadati</taxon>
        <taxon>Bacteroidota</taxon>
        <taxon>Chitinophagia</taxon>
        <taxon>Chitinophagales</taxon>
        <taxon>Chitinophagaceae</taxon>
        <taxon>Niastella</taxon>
    </lineage>
</organism>
<dbReference type="STRING" id="354355.SAMN05660816_05656"/>
<dbReference type="SUPFAM" id="SSF53474">
    <property type="entry name" value="alpha/beta-Hydrolases"/>
    <property type="match status" value="1"/>
</dbReference>
<sequence>MKKLLSLSVTLICFSLIPYAQTVIPLYPDSIPNSKQVPDEEKADTSVSGRIMIGKISRPTLTVYLPPKEKANGAAVIVIPGGGYRMVAAVHEGSDVAKRFNDMGVTAFVLKYRLPSDVTMVNKEIGPIQDAQRAIQLVRDRAKEWEIDKSRVGIIGFSAGGHLASTAGTHFNHAYIDAGKKVNLRPDFMVLVYPVISFADSICHMGSRDNLIGKNPSPEKKEEYSNELQVTKKTPPTYLVHAEDDSTVKVQNMLLFATALQKNKVPFDFYLYEKGGHGFGLTNKTSEVKWMDLVQEWMTKSGWVK</sequence>
<dbReference type="OrthoDB" id="9794725at2"/>
<dbReference type="RefSeq" id="WP_081198545.1">
    <property type="nucleotide sequence ID" value="NZ_FOCZ01000014.1"/>
</dbReference>
<keyword evidence="4" id="KW-0858">Xylan degradation</keyword>
<name>A0A1V9EZE3_9BACT</name>
<evidence type="ECO:0000256" key="1">
    <source>
        <dbReference type="ARBA" id="ARBA00022801"/>
    </source>
</evidence>
<dbReference type="GO" id="GO:0045493">
    <property type="term" value="P:xylan catabolic process"/>
    <property type="evidence" value="ECO:0007669"/>
    <property type="project" value="UniProtKB-KW"/>
</dbReference>
<dbReference type="GO" id="GO:0016798">
    <property type="term" value="F:hydrolase activity, acting on glycosyl bonds"/>
    <property type="evidence" value="ECO:0007669"/>
    <property type="project" value="UniProtKB-KW"/>
</dbReference>
<keyword evidence="4" id="KW-0119">Carbohydrate metabolism</keyword>
<keyword evidence="4" id="KW-0326">Glycosidase</keyword>
<feature type="domain" description="BD-FAE-like" evidence="3">
    <location>
        <begin position="61"/>
        <end position="259"/>
    </location>
</feature>
<dbReference type="EMBL" id="LVXG01000011">
    <property type="protein sequence ID" value="OQP51324.1"/>
    <property type="molecule type" value="Genomic_DNA"/>
</dbReference>